<dbReference type="Proteomes" id="UP000828048">
    <property type="component" value="Chromosome 7"/>
</dbReference>
<proteinExistence type="predicted"/>
<evidence type="ECO:0000313" key="1">
    <source>
        <dbReference type="EMBL" id="KAH7848832.1"/>
    </source>
</evidence>
<organism evidence="1 2">
    <name type="scientific">Vaccinium darrowii</name>
    <dbReference type="NCBI Taxonomy" id="229202"/>
    <lineage>
        <taxon>Eukaryota</taxon>
        <taxon>Viridiplantae</taxon>
        <taxon>Streptophyta</taxon>
        <taxon>Embryophyta</taxon>
        <taxon>Tracheophyta</taxon>
        <taxon>Spermatophyta</taxon>
        <taxon>Magnoliopsida</taxon>
        <taxon>eudicotyledons</taxon>
        <taxon>Gunneridae</taxon>
        <taxon>Pentapetalae</taxon>
        <taxon>asterids</taxon>
        <taxon>Ericales</taxon>
        <taxon>Ericaceae</taxon>
        <taxon>Vaccinioideae</taxon>
        <taxon>Vaccinieae</taxon>
        <taxon>Vaccinium</taxon>
    </lineage>
</organism>
<gene>
    <name evidence="1" type="ORF">Vadar_008712</name>
</gene>
<comment type="caution">
    <text evidence="1">The sequence shown here is derived from an EMBL/GenBank/DDBJ whole genome shotgun (WGS) entry which is preliminary data.</text>
</comment>
<name>A0ACB7Y6C3_9ERIC</name>
<sequence>MSAAAASSGGDGGEDEARKNDDRKRKEAERSRWRRAEKKAKDEADGKHIAELEKNLESNRASIQSLVAENQRLRNTALKNNAGQANQSLVAENQRLLAENTVLKNNKDQANQSLVAENQRLLAENTVLKNNTDQRLVAKNQRLLDENTVLRNLLQKKSTDQIIWDEVGDDQFEREKVLLDLEQECLEVYRRKVDSVNISRARRHPELAESEAEFTHLILSLGVDPWMGNASPSRYCVDNLVEPNGLTL</sequence>
<evidence type="ECO:0000313" key="2">
    <source>
        <dbReference type="Proteomes" id="UP000828048"/>
    </source>
</evidence>
<protein>
    <submittedName>
        <fullName evidence="1">Uncharacterized protein</fullName>
    </submittedName>
</protein>
<dbReference type="EMBL" id="CM037157">
    <property type="protein sequence ID" value="KAH7848832.1"/>
    <property type="molecule type" value="Genomic_DNA"/>
</dbReference>
<accession>A0ACB7Y6C3</accession>
<reference evidence="1 2" key="1">
    <citation type="journal article" date="2021" name="Hortic Res">
        <title>High-quality reference genome and annotation aids understanding of berry development for evergreen blueberry (Vaccinium darrowii).</title>
        <authorList>
            <person name="Yu J."/>
            <person name="Hulse-Kemp A.M."/>
            <person name="Babiker E."/>
            <person name="Staton M."/>
        </authorList>
    </citation>
    <scope>NUCLEOTIDE SEQUENCE [LARGE SCALE GENOMIC DNA]</scope>
    <source>
        <strain evidence="2">cv. NJ 8807/NJ 8810</strain>
        <tissue evidence="1">Young leaf</tissue>
    </source>
</reference>
<keyword evidence="2" id="KW-1185">Reference proteome</keyword>